<keyword evidence="2" id="KW-0677">Repeat</keyword>
<dbReference type="EMBL" id="CAKKNE010000001">
    <property type="protein sequence ID" value="CAH0365126.1"/>
    <property type="molecule type" value="Genomic_DNA"/>
</dbReference>
<reference evidence="6" key="1">
    <citation type="submission" date="2021-11" db="EMBL/GenBank/DDBJ databases">
        <authorList>
            <consortium name="Genoscope - CEA"/>
            <person name="William W."/>
        </authorList>
    </citation>
    <scope>NUCLEOTIDE SEQUENCE</scope>
</reference>
<dbReference type="SMART" id="SM00116">
    <property type="entry name" value="CBS"/>
    <property type="match status" value="2"/>
</dbReference>
<evidence type="ECO:0000259" key="5">
    <source>
        <dbReference type="PROSITE" id="PS51371"/>
    </source>
</evidence>
<dbReference type="OrthoDB" id="449052at2759"/>
<sequence>MRTNKRRYLPIVTSEDCGILAVVTHVDILEYFVATFREERRLFDQPIQELGIGTFDEVMTVNTTTSLEDVLKLLCRRNLSSVPVVDKSGRIVSLYNHSDITFLATATDADSVVVNLGSSIEDVIAQRRSDEPLHTCSQCATLQFVFEFFADVKFRRLICLDVDRRPVGIISVRDLLSYFVD</sequence>
<evidence type="ECO:0000256" key="2">
    <source>
        <dbReference type="ARBA" id="ARBA00022737"/>
    </source>
</evidence>
<evidence type="ECO:0000313" key="7">
    <source>
        <dbReference type="Proteomes" id="UP000789595"/>
    </source>
</evidence>
<dbReference type="Pfam" id="PF00571">
    <property type="entry name" value="CBS"/>
    <property type="match status" value="2"/>
</dbReference>
<dbReference type="PANTHER" id="PTHR13780:SF35">
    <property type="entry name" value="LD22662P"/>
    <property type="match status" value="1"/>
</dbReference>
<dbReference type="Proteomes" id="UP000789595">
    <property type="component" value="Unassembled WGS sequence"/>
</dbReference>
<dbReference type="Gene3D" id="3.10.580.10">
    <property type="entry name" value="CBS-domain"/>
    <property type="match status" value="1"/>
</dbReference>
<feature type="domain" description="CBS" evidence="5">
    <location>
        <begin position="52"/>
        <end position="111"/>
    </location>
</feature>
<evidence type="ECO:0000256" key="1">
    <source>
        <dbReference type="ARBA" id="ARBA00006750"/>
    </source>
</evidence>
<organism evidence="6 7">
    <name type="scientific">Pelagomonas calceolata</name>
    <dbReference type="NCBI Taxonomy" id="35677"/>
    <lineage>
        <taxon>Eukaryota</taxon>
        <taxon>Sar</taxon>
        <taxon>Stramenopiles</taxon>
        <taxon>Ochrophyta</taxon>
        <taxon>Pelagophyceae</taxon>
        <taxon>Pelagomonadales</taxon>
        <taxon>Pelagomonadaceae</taxon>
        <taxon>Pelagomonas</taxon>
    </lineage>
</organism>
<protein>
    <recommendedName>
        <fullName evidence="5">CBS domain-containing protein</fullName>
    </recommendedName>
</protein>
<evidence type="ECO:0000313" key="6">
    <source>
        <dbReference type="EMBL" id="CAH0365126.1"/>
    </source>
</evidence>
<name>A0A8J2WX77_9STRA</name>
<comment type="similarity">
    <text evidence="1">Belongs to the 5'-AMP-activated protein kinase gamma subunit family.</text>
</comment>
<proteinExistence type="inferred from homology"/>
<evidence type="ECO:0000256" key="3">
    <source>
        <dbReference type="ARBA" id="ARBA00023122"/>
    </source>
</evidence>
<dbReference type="AlphaFoldDB" id="A0A8J2WX77"/>
<dbReference type="InterPro" id="IPR050511">
    <property type="entry name" value="AMPK_gamma/SDS23_families"/>
</dbReference>
<dbReference type="PANTHER" id="PTHR13780">
    <property type="entry name" value="AMP-ACTIVATED PROTEIN KINASE, GAMMA REGULATORY SUBUNIT"/>
    <property type="match status" value="1"/>
</dbReference>
<evidence type="ECO:0000256" key="4">
    <source>
        <dbReference type="PROSITE-ProRule" id="PRU00703"/>
    </source>
</evidence>
<accession>A0A8J2WX77</accession>
<dbReference type="SUPFAM" id="SSF54631">
    <property type="entry name" value="CBS-domain pair"/>
    <property type="match status" value="1"/>
</dbReference>
<gene>
    <name evidence="6" type="ORF">PECAL_1P15390</name>
</gene>
<keyword evidence="3 4" id="KW-0129">CBS domain</keyword>
<dbReference type="PROSITE" id="PS51371">
    <property type="entry name" value="CBS"/>
    <property type="match status" value="1"/>
</dbReference>
<dbReference type="InterPro" id="IPR000644">
    <property type="entry name" value="CBS_dom"/>
</dbReference>
<keyword evidence="7" id="KW-1185">Reference proteome</keyword>
<comment type="caution">
    <text evidence="6">The sequence shown here is derived from an EMBL/GenBank/DDBJ whole genome shotgun (WGS) entry which is preliminary data.</text>
</comment>
<dbReference type="InterPro" id="IPR046342">
    <property type="entry name" value="CBS_dom_sf"/>
</dbReference>